<name>A0AAW1D1B1_9HEMI</name>
<dbReference type="Proteomes" id="UP001461498">
    <property type="component" value="Unassembled WGS sequence"/>
</dbReference>
<dbReference type="PANTHER" id="PTHR47510">
    <property type="entry name" value="REVERSE TRANSCRIPTASE DOMAIN-CONTAINING PROTEIN"/>
    <property type="match status" value="1"/>
</dbReference>
<organism evidence="1 2">
    <name type="scientific">Rhynocoris fuscipes</name>
    <dbReference type="NCBI Taxonomy" id="488301"/>
    <lineage>
        <taxon>Eukaryota</taxon>
        <taxon>Metazoa</taxon>
        <taxon>Ecdysozoa</taxon>
        <taxon>Arthropoda</taxon>
        <taxon>Hexapoda</taxon>
        <taxon>Insecta</taxon>
        <taxon>Pterygota</taxon>
        <taxon>Neoptera</taxon>
        <taxon>Paraneoptera</taxon>
        <taxon>Hemiptera</taxon>
        <taxon>Heteroptera</taxon>
        <taxon>Panheteroptera</taxon>
        <taxon>Cimicomorpha</taxon>
        <taxon>Reduviidae</taxon>
        <taxon>Harpactorinae</taxon>
        <taxon>Harpactorini</taxon>
        <taxon>Rhynocoris</taxon>
    </lineage>
</organism>
<accession>A0AAW1D1B1</accession>
<dbReference type="AlphaFoldDB" id="A0AAW1D1B1"/>
<evidence type="ECO:0000313" key="1">
    <source>
        <dbReference type="EMBL" id="KAK9503729.1"/>
    </source>
</evidence>
<evidence type="ECO:0000313" key="2">
    <source>
        <dbReference type="Proteomes" id="UP001461498"/>
    </source>
</evidence>
<protein>
    <recommendedName>
        <fullName evidence="3">Reverse transcriptase domain-containing protein</fullName>
    </recommendedName>
</protein>
<keyword evidence="2" id="KW-1185">Reference proteome</keyword>
<proteinExistence type="predicted"/>
<sequence>MRPTATEISAVNASQLDNNLYLSIINISSEKLLDKLNTFNVNKGPGPDEIPAFILKLFSQLLVTPLHYLFNLSLSSGIYPDCFKHSHIVPIYESGDKSSISNYKPISIQCTKAKLFESLVLHEISPLISPYFSVHQHGFMKKRSTLTNLMTFQQYVMDAFDSKAEESGIDEGLSLSSMEMGLRKQTVLWKDEPCSQTLGLGISSRPRRDTRTHWRR</sequence>
<dbReference type="EMBL" id="JAPXFL010000007">
    <property type="protein sequence ID" value="KAK9503729.1"/>
    <property type="molecule type" value="Genomic_DNA"/>
</dbReference>
<evidence type="ECO:0008006" key="3">
    <source>
        <dbReference type="Google" id="ProtNLM"/>
    </source>
</evidence>
<reference evidence="1 2" key="1">
    <citation type="submission" date="2022-12" db="EMBL/GenBank/DDBJ databases">
        <title>Chromosome-level genome assembly of true bugs.</title>
        <authorList>
            <person name="Ma L."/>
            <person name="Li H."/>
        </authorList>
    </citation>
    <scope>NUCLEOTIDE SEQUENCE [LARGE SCALE GENOMIC DNA]</scope>
    <source>
        <strain evidence="1">Lab_2022b</strain>
    </source>
</reference>
<dbReference type="PANTHER" id="PTHR47510:SF3">
    <property type="entry name" value="ENDO_EXONUCLEASE_PHOSPHATASE DOMAIN-CONTAINING PROTEIN"/>
    <property type="match status" value="1"/>
</dbReference>
<comment type="caution">
    <text evidence="1">The sequence shown here is derived from an EMBL/GenBank/DDBJ whole genome shotgun (WGS) entry which is preliminary data.</text>
</comment>
<gene>
    <name evidence="1" type="ORF">O3M35_010230</name>
</gene>